<feature type="transmembrane region" description="Helical" evidence="6">
    <location>
        <begin position="145"/>
        <end position="166"/>
    </location>
</feature>
<evidence type="ECO:0000313" key="7">
    <source>
        <dbReference type="EMBL" id="HEA18511.1"/>
    </source>
</evidence>
<dbReference type="GO" id="GO:0005886">
    <property type="term" value="C:plasma membrane"/>
    <property type="evidence" value="ECO:0007669"/>
    <property type="project" value="UniProtKB-SubCell"/>
</dbReference>
<reference evidence="7" key="1">
    <citation type="journal article" date="2020" name="mSystems">
        <title>Genome- and Community-Level Interaction Insights into Carbon Utilization and Element Cycling Functions of Hydrothermarchaeota in Hydrothermal Sediment.</title>
        <authorList>
            <person name="Zhou Z."/>
            <person name="Liu Y."/>
            <person name="Xu W."/>
            <person name="Pan J."/>
            <person name="Luo Z.H."/>
            <person name="Li M."/>
        </authorList>
    </citation>
    <scope>NUCLEOTIDE SEQUENCE [LARGE SCALE GENOMIC DNA]</scope>
    <source>
        <strain evidence="7">HyVt-346</strain>
    </source>
</reference>
<name>A0A7V1D251_9GAMM</name>
<organism evidence="7">
    <name type="scientific">Pseudoalteromonas prydzensis</name>
    <dbReference type="NCBI Taxonomy" id="182141"/>
    <lineage>
        <taxon>Bacteria</taxon>
        <taxon>Pseudomonadati</taxon>
        <taxon>Pseudomonadota</taxon>
        <taxon>Gammaproteobacteria</taxon>
        <taxon>Alteromonadales</taxon>
        <taxon>Pseudoalteromonadaceae</taxon>
        <taxon>Pseudoalteromonas</taxon>
    </lineage>
</organism>
<feature type="transmembrane region" description="Helical" evidence="6">
    <location>
        <begin position="178"/>
        <end position="195"/>
    </location>
</feature>
<dbReference type="Pfam" id="PF01810">
    <property type="entry name" value="LysE"/>
    <property type="match status" value="1"/>
</dbReference>
<dbReference type="PANTHER" id="PTHR30086:SF20">
    <property type="entry name" value="ARGININE EXPORTER PROTEIN ARGO-RELATED"/>
    <property type="match status" value="1"/>
</dbReference>
<evidence type="ECO:0000256" key="4">
    <source>
        <dbReference type="ARBA" id="ARBA00022989"/>
    </source>
</evidence>
<protein>
    <submittedName>
        <fullName evidence="7">LysE family translocator</fullName>
    </submittedName>
</protein>
<dbReference type="RefSeq" id="WP_304184737.1">
    <property type="nucleotide sequence ID" value="NZ_DRGM01000187.1"/>
</dbReference>
<comment type="subcellular location">
    <subcellularLocation>
        <location evidence="1">Cell membrane</location>
        <topology evidence="1">Multi-pass membrane protein</topology>
    </subcellularLocation>
</comment>
<feature type="transmembrane region" description="Helical" evidence="6">
    <location>
        <begin position="40"/>
        <end position="63"/>
    </location>
</feature>
<dbReference type="GO" id="GO:0015171">
    <property type="term" value="F:amino acid transmembrane transporter activity"/>
    <property type="evidence" value="ECO:0007669"/>
    <property type="project" value="TreeGrafter"/>
</dbReference>
<keyword evidence="2" id="KW-1003">Cell membrane</keyword>
<dbReference type="AlphaFoldDB" id="A0A7V1D251"/>
<proteinExistence type="predicted"/>
<evidence type="ECO:0000256" key="1">
    <source>
        <dbReference type="ARBA" id="ARBA00004651"/>
    </source>
</evidence>
<dbReference type="GO" id="GO:0033228">
    <property type="term" value="P:cysteine export across plasma membrane"/>
    <property type="evidence" value="ECO:0007669"/>
    <property type="project" value="TreeGrafter"/>
</dbReference>
<keyword evidence="3 6" id="KW-0812">Transmembrane</keyword>
<sequence length="196" mass="21401">MTFSVIISMALFALAASITPGPVNLLSLSCSARFGARSGLLFVTGATLGFIVLFLFIGFSLHILIDELAWITAALQWFGIAFLLYLSYQLFIDDGTLNSKDSRRAPTFMTGVIMQWLNPKAWLASLSGIAAYIPNALSTEVITFASLYLPICWLSLGCWVWLGMRLGQHFQSAANVRLMNRALALLLVASCVLLVV</sequence>
<evidence type="ECO:0000256" key="6">
    <source>
        <dbReference type="SAM" id="Phobius"/>
    </source>
</evidence>
<evidence type="ECO:0000256" key="5">
    <source>
        <dbReference type="ARBA" id="ARBA00023136"/>
    </source>
</evidence>
<comment type="caution">
    <text evidence="7">The sequence shown here is derived from an EMBL/GenBank/DDBJ whole genome shotgun (WGS) entry which is preliminary data.</text>
</comment>
<evidence type="ECO:0000256" key="3">
    <source>
        <dbReference type="ARBA" id="ARBA00022692"/>
    </source>
</evidence>
<dbReference type="EMBL" id="DRGM01000187">
    <property type="protein sequence ID" value="HEA18511.1"/>
    <property type="molecule type" value="Genomic_DNA"/>
</dbReference>
<dbReference type="Proteomes" id="UP000886188">
    <property type="component" value="Unassembled WGS sequence"/>
</dbReference>
<keyword evidence="5 6" id="KW-0472">Membrane</keyword>
<feature type="transmembrane region" description="Helical" evidence="6">
    <location>
        <begin position="69"/>
        <end position="91"/>
    </location>
</feature>
<dbReference type="InterPro" id="IPR001123">
    <property type="entry name" value="LeuE-type"/>
</dbReference>
<keyword evidence="4 6" id="KW-1133">Transmembrane helix</keyword>
<feature type="transmembrane region" description="Helical" evidence="6">
    <location>
        <begin position="6"/>
        <end position="28"/>
    </location>
</feature>
<evidence type="ECO:0000256" key="2">
    <source>
        <dbReference type="ARBA" id="ARBA00022475"/>
    </source>
</evidence>
<accession>A0A7V1D251</accession>
<feature type="transmembrane region" description="Helical" evidence="6">
    <location>
        <begin position="112"/>
        <end position="133"/>
    </location>
</feature>
<gene>
    <name evidence="7" type="ORF">ENH88_19110</name>
</gene>
<dbReference type="PANTHER" id="PTHR30086">
    <property type="entry name" value="ARGININE EXPORTER PROTEIN ARGO"/>
    <property type="match status" value="1"/>
</dbReference>